<sequence length="259" mass="28384">MTGLQMRDVSFGLIVHVARFAVILFGLWLAPLLGVTGWYLGLFVNVLCAVYAVVLVTYLKLWKSIGFLTLWRGRSSLLLLAVPFAEAVFRVVPNGLTDQPPGFGLWTLTLLLVGFNEELISRGVVLSRLSRSFTAIPAVAVTAALFGLQHLSAFATTDRGTYDVLTNVLASATYGFALAAFQYRFSWIWPLIVIHGLADFTSILARTSYGDLVVAVTCVIFLIYGLVVLRPLARRATRARASSEGRNGSARKPDDQRAR</sequence>
<protein>
    <submittedName>
        <fullName evidence="4">CPBP family intramembrane metalloprotease</fullName>
    </submittedName>
</protein>
<keyword evidence="2" id="KW-0472">Membrane</keyword>
<accession>A0A4R9AF64</accession>
<dbReference type="PANTHER" id="PTHR36435:SF1">
    <property type="entry name" value="CAAX AMINO TERMINAL PROTEASE FAMILY PROTEIN"/>
    <property type="match status" value="1"/>
</dbReference>
<feature type="transmembrane region" description="Helical" evidence="2">
    <location>
        <begin position="164"/>
        <end position="181"/>
    </location>
</feature>
<dbReference type="InterPro" id="IPR003675">
    <property type="entry name" value="Rce1/LyrA-like_dom"/>
</dbReference>
<dbReference type="RefSeq" id="WP_134514467.1">
    <property type="nucleotide sequence ID" value="NZ_SOHJ01000009.1"/>
</dbReference>
<evidence type="ECO:0000256" key="1">
    <source>
        <dbReference type="SAM" id="MobiDB-lite"/>
    </source>
</evidence>
<feature type="domain" description="CAAX prenyl protease 2/Lysostaphin resistance protein A-like" evidence="3">
    <location>
        <begin position="104"/>
        <end position="200"/>
    </location>
</feature>
<dbReference type="GO" id="GO:0004175">
    <property type="term" value="F:endopeptidase activity"/>
    <property type="evidence" value="ECO:0007669"/>
    <property type="project" value="UniProtKB-ARBA"/>
</dbReference>
<feature type="transmembrane region" description="Helical" evidence="2">
    <location>
        <begin position="37"/>
        <end position="59"/>
    </location>
</feature>
<keyword evidence="4" id="KW-0645">Protease</keyword>
<dbReference type="EMBL" id="SOHJ01000009">
    <property type="protein sequence ID" value="TFD59768.1"/>
    <property type="molecule type" value="Genomic_DNA"/>
</dbReference>
<feature type="transmembrane region" description="Helical" evidence="2">
    <location>
        <begin position="212"/>
        <end position="233"/>
    </location>
</feature>
<dbReference type="OrthoDB" id="5113140at2"/>
<organism evidence="4 5">
    <name type="scientific">Cryobacterium suzukii</name>
    <dbReference type="NCBI Taxonomy" id="1259198"/>
    <lineage>
        <taxon>Bacteria</taxon>
        <taxon>Bacillati</taxon>
        <taxon>Actinomycetota</taxon>
        <taxon>Actinomycetes</taxon>
        <taxon>Micrococcales</taxon>
        <taxon>Microbacteriaceae</taxon>
        <taxon>Cryobacterium</taxon>
    </lineage>
</organism>
<dbReference type="GO" id="GO:0006508">
    <property type="term" value="P:proteolysis"/>
    <property type="evidence" value="ECO:0007669"/>
    <property type="project" value="UniProtKB-KW"/>
</dbReference>
<keyword evidence="4" id="KW-0482">Metalloprotease</keyword>
<dbReference type="Pfam" id="PF02517">
    <property type="entry name" value="Rce1-like"/>
    <property type="match status" value="1"/>
</dbReference>
<evidence type="ECO:0000313" key="5">
    <source>
        <dbReference type="Proteomes" id="UP000298170"/>
    </source>
</evidence>
<dbReference type="GO" id="GO:0080120">
    <property type="term" value="P:CAAX-box protein maturation"/>
    <property type="evidence" value="ECO:0007669"/>
    <property type="project" value="UniProtKB-ARBA"/>
</dbReference>
<keyword evidence="4" id="KW-0378">Hydrolase</keyword>
<evidence type="ECO:0000313" key="4">
    <source>
        <dbReference type="EMBL" id="TFD59768.1"/>
    </source>
</evidence>
<feature type="transmembrane region" description="Helical" evidence="2">
    <location>
        <begin position="71"/>
        <end position="91"/>
    </location>
</feature>
<gene>
    <name evidence="4" type="ORF">E3T39_08705</name>
</gene>
<keyword evidence="2" id="KW-1133">Transmembrane helix</keyword>
<keyword evidence="5" id="KW-1185">Reference proteome</keyword>
<name>A0A4R9AF64_9MICO</name>
<dbReference type="InterPro" id="IPR052710">
    <property type="entry name" value="CAAX_protease"/>
</dbReference>
<reference evidence="4 5" key="1">
    <citation type="submission" date="2019-03" db="EMBL/GenBank/DDBJ databases">
        <title>Genomics of glacier-inhabiting Cryobacterium strains.</title>
        <authorList>
            <person name="Liu Q."/>
            <person name="Xin Y.-H."/>
        </authorList>
    </citation>
    <scope>NUCLEOTIDE SEQUENCE [LARGE SCALE GENOMIC DNA]</scope>
    <source>
        <strain evidence="4 5">Sr39</strain>
    </source>
</reference>
<dbReference type="AlphaFoldDB" id="A0A4R9AF64"/>
<dbReference type="Proteomes" id="UP000298170">
    <property type="component" value="Unassembled WGS sequence"/>
</dbReference>
<evidence type="ECO:0000256" key="2">
    <source>
        <dbReference type="SAM" id="Phobius"/>
    </source>
</evidence>
<evidence type="ECO:0000259" key="3">
    <source>
        <dbReference type="Pfam" id="PF02517"/>
    </source>
</evidence>
<feature type="transmembrane region" description="Helical" evidence="2">
    <location>
        <begin position="132"/>
        <end position="152"/>
    </location>
</feature>
<dbReference type="PANTHER" id="PTHR36435">
    <property type="entry name" value="SLR1288 PROTEIN"/>
    <property type="match status" value="1"/>
</dbReference>
<keyword evidence="2" id="KW-0812">Transmembrane</keyword>
<comment type="caution">
    <text evidence="4">The sequence shown here is derived from an EMBL/GenBank/DDBJ whole genome shotgun (WGS) entry which is preliminary data.</text>
</comment>
<proteinExistence type="predicted"/>
<dbReference type="GO" id="GO:0008237">
    <property type="term" value="F:metallopeptidase activity"/>
    <property type="evidence" value="ECO:0007669"/>
    <property type="project" value="UniProtKB-KW"/>
</dbReference>
<feature type="transmembrane region" description="Helical" evidence="2">
    <location>
        <begin position="12"/>
        <end position="31"/>
    </location>
</feature>
<feature type="region of interest" description="Disordered" evidence="1">
    <location>
        <begin position="240"/>
        <end position="259"/>
    </location>
</feature>